<dbReference type="AlphaFoldDB" id="A0A1M6JZN4"/>
<dbReference type="PROSITE" id="PS00166">
    <property type="entry name" value="ENOYL_COA_HYDRATASE"/>
    <property type="match status" value="1"/>
</dbReference>
<reference evidence="9" key="1">
    <citation type="submission" date="2016-11" db="EMBL/GenBank/DDBJ databases">
        <authorList>
            <person name="Varghese N."/>
            <person name="Submissions S."/>
        </authorList>
    </citation>
    <scope>NUCLEOTIDE SEQUENCE [LARGE SCALE GENOMIC DNA]</scope>
    <source>
        <strain evidence="9">DSM 15518</strain>
    </source>
</reference>
<dbReference type="PANTHER" id="PTHR11941">
    <property type="entry name" value="ENOYL-COA HYDRATASE-RELATED"/>
    <property type="match status" value="1"/>
</dbReference>
<dbReference type="InterPro" id="IPR018376">
    <property type="entry name" value="Enoyl-CoA_hyd/isom_CS"/>
</dbReference>
<dbReference type="RefSeq" id="WP_072886580.1">
    <property type="nucleotide sequence ID" value="NZ_FRAE01000006.1"/>
</dbReference>
<evidence type="ECO:0000256" key="4">
    <source>
        <dbReference type="ARBA" id="ARBA00023239"/>
    </source>
</evidence>
<dbReference type="InterPro" id="IPR001753">
    <property type="entry name" value="Enoyl-CoA_hydra/iso"/>
</dbReference>
<keyword evidence="9" id="KW-1185">Reference proteome</keyword>
<dbReference type="EMBL" id="FRAE01000006">
    <property type="protein sequence ID" value="SHJ52173.1"/>
    <property type="molecule type" value="Genomic_DNA"/>
</dbReference>
<dbReference type="Pfam" id="PF00378">
    <property type="entry name" value="ECH_1"/>
    <property type="match status" value="1"/>
</dbReference>
<protein>
    <recommendedName>
        <fullName evidence="6">short-chain-enoyl-CoA hydratase</fullName>
        <ecNumber evidence="6">4.2.1.150</ecNumber>
    </recommendedName>
</protein>
<comment type="pathway">
    <text evidence="1">Lipid metabolism; butanoate metabolism.</text>
</comment>
<dbReference type="STRING" id="1123349.SAMN02744037_00236"/>
<dbReference type="FunFam" id="3.90.226.10:FF:000009">
    <property type="entry name" value="Carnitinyl-CoA dehydratase"/>
    <property type="match status" value="1"/>
</dbReference>
<evidence type="ECO:0000256" key="2">
    <source>
        <dbReference type="ARBA" id="ARBA00005254"/>
    </source>
</evidence>
<dbReference type="FunFam" id="1.10.12.10:FF:000001">
    <property type="entry name" value="Probable enoyl-CoA hydratase, mitochondrial"/>
    <property type="match status" value="1"/>
</dbReference>
<dbReference type="Gene3D" id="1.10.12.10">
    <property type="entry name" value="Lyase 2-enoyl-coa Hydratase, Chain A, domain 2"/>
    <property type="match status" value="1"/>
</dbReference>
<organism evidence="8 9">
    <name type="scientific">Tepidibacter formicigenes DSM 15518</name>
    <dbReference type="NCBI Taxonomy" id="1123349"/>
    <lineage>
        <taxon>Bacteria</taxon>
        <taxon>Bacillati</taxon>
        <taxon>Bacillota</taxon>
        <taxon>Clostridia</taxon>
        <taxon>Peptostreptococcales</taxon>
        <taxon>Peptostreptococcaceae</taxon>
        <taxon>Tepidibacter</taxon>
    </lineage>
</organism>
<comment type="subunit">
    <text evidence="3">Homotetramer.</text>
</comment>
<dbReference type="EC" id="4.2.1.150" evidence="6"/>
<dbReference type="CDD" id="cd06558">
    <property type="entry name" value="crotonase-like"/>
    <property type="match status" value="1"/>
</dbReference>
<dbReference type="InterPro" id="IPR014748">
    <property type="entry name" value="Enoyl-CoA_hydra_C"/>
</dbReference>
<evidence type="ECO:0000256" key="5">
    <source>
        <dbReference type="ARBA" id="ARBA00050624"/>
    </source>
</evidence>
<dbReference type="OrthoDB" id="9775794at2"/>
<dbReference type="Gene3D" id="3.90.226.10">
    <property type="entry name" value="2-enoyl-CoA Hydratase, Chain A, domain 1"/>
    <property type="match status" value="1"/>
</dbReference>
<sequence>MDNLIYEKISNHVGVLKINRPKYLNSLNIKTLNEINMFLDEIKKDNDLYVLIITGEGDKAFVAGADIKEMKDMNSIEAMEFSKFGNKVFKKIENLEKVVIGAVNGYCLGGGMELALSCDIRIGSNNSKFGQPEVSLGIIPGFGATQRLLNVIGIGKAKELIFIGDMIDSKEALNIGLLNKIVDNPVEEAINISNKIIQKGPIAIKQAKKSVNFSYNKNLALDYEVECFANCFNTEDQKEGMEAFTQKRKAEFENR</sequence>
<accession>A0A1M6JZN4</accession>
<gene>
    <name evidence="8" type="ORF">SAMN02744037_00236</name>
</gene>
<evidence type="ECO:0000256" key="7">
    <source>
        <dbReference type="RuleBase" id="RU003707"/>
    </source>
</evidence>
<evidence type="ECO:0000313" key="9">
    <source>
        <dbReference type="Proteomes" id="UP000242497"/>
    </source>
</evidence>
<evidence type="ECO:0000256" key="1">
    <source>
        <dbReference type="ARBA" id="ARBA00005086"/>
    </source>
</evidence>
<dbReference type="GO" id="GO:0006635">
    <property type="term" value="P:fatty acid beta-oxidation"/>
    <property type="evidence" value="ECO:0007669"/>
    <property type="project" value="TreeGrafter"/>
</dbReference>
<proteinExistence type="inferred from homology"/>
<evidence type="ECO:0000313" key="8">
    <source>
        <dbReference type="EMBL" id="SHJ52173.1"/>
    </source>
</evidence>
<comment type="similarity">
    <text evidence="2 7">Belongs to the enoyl-CoA hydratase/isomerase family.</text>
</comment>
<dbReference type="GO" id="GO:0018812">
    <property type="term" value="F:3-hydroxyacyl-CoA dehydratase activity"/>
    <property type="evidence" value="ECO:0007669"/>
    <property type="project" value="UniProtKB-EC"/>
</dbReference>
<evidence type="ECO:0000256" key="6">
    <source>
        <dbReference type="ARBA" id="ARBA00067035"/>
    </source>
</evidence>
<comment type="catalytic activity">
    <reaction evidence="5">
        <text>a short-chain (3S)-3-hydroxyacyl-CoA = a short-chain (2E)-enoyl-CoA + H2O</text>
        <dbReference type="Rhea" id="RHEA:52664"/>
        <dbReference type="ChEBI" id="CHEBI:15377"/>
        <dbReference type="ChEBI" id="CHEBI:87488"/>
        <dbReference type="ChEBI" id="CHEBI:136760"/>
        <dbReference type="EC" id="4.2.1.150"/>
    </reaction>
</comment>
<dbReference type="SUPFAM" id="SSF52096">
    <property type="entry name" value="ClpP/crotonase"/>
    <property type="match status" value="1"/>
</dbReference>
<dbReference type="Proteomes" id="UP000242497">
    <property type="component" value="Unassembled WGS sequence"/>
</dbReference>
<dbReference type="PANTHER" id="PTHR11941:SF54">
    <property type="entry name" value="ENOYL-COA HYDRATASE, MITOCHONDRIAL"/>
    <property type="match status" value="1"/>
</dbReference>
<name>A0A1M6JZN4_9FIRM</name>
<evidence type="ECO:0000256" key="3">
    <source>
        <dbReference type="ARBA" id="ARBA00011881"/>
    </source>
</evidence>
<keyword evidence="4" id="KW-0456">Lyase</keyword>
<dbReference type="InterPro" id="IPR029045">
    <property type="entry name" value="ClpP/crotonase-like_dom_sf"/>
</dbReference>